<keyword evidence="3" id="KW-1185">Reference proteome</keyword>
<reference evidence="2 3" key="1">
    <citation type="submission" date="2019-02" db="EMBL/GenBank/DDBJ databases">
        <title>Deep-cultivation of Planctomycetes and their phenomic and genomic characterization uncovers novel biology.</title>
        <authorList>
            <person name="Wiegand S."/>
            <person name="Jogler M."/>
            <person name="Boedeker C."/>
            <person name="Pinto D."/>
            <person name="Vollmers J."/>
            <person name="Rivas-Marin E."/>
            <person name="Kohn T."/>
            <person name="Peeters S.H."/>
            <person name="Heuer A."/>
            <person name="Rast P."/>
            <person name="Oberbeckmann S."/>
            <person name="Bunk B."/>
            <person name="Jeske O."/>
            <person name="Meyerdierks A."/>
            <person name="Storesund J.E."/>
            <person name="Kallscheuer N."/>
            <person name="Luecker S."/>
            <person name="Lage O.M."/>
            <person name="Pohl T."/>
            <person name="Merkel B.J."/>
            <person name="Hornburger P."/>
            <person name="Mueller R.-W."/>
            <person name="Bruemmer F."/>
            <person name="Labrenz M."/>
            <person name="Spormann A.M."/>
            <person name="Op den Camp H."/>
            <person name="Overmann J."/>
            <person name="Amann R."/>
            <person name="Jetten M.S.M."/>
            <person name="Mascher T."/>
            <person name="Medema M.H."/>
            <person name="Devos D.P."/>
            <person name="Kaster A.-K."/>
            <person name="Ovreas L."/>
            <person name="Rohde M."/>
            <person name="Galperin M.Y."/>
            <person name="Jogler C."/>
        </authorList>
    </citation>
    <scope>NUCLEOTIDE SEQUENCE [LARGE SCALE GENOMIC DNA]</scope>
    <source>
        <strain evidence="2 3">K22_7</strain>
    </source>
</reference>
<keyword evidence="1" id="KW-1133">Transmembrane helix</keyword>
<feature type="transmembrane region" description="Helical" evidence="1">
    <location>
        <begin position="41"/>
        <end position="65"/>
    </location>
</feature>
<dbReference type="AlphaFoldDB" id="A0A517NFA6"/>
<proteinExistence type="predicted"/>
<dbReference type="EMBL" id="CP036525">
    <property type="protein sequence ID" value="QDT05810.1"/>
    <property type="molecule type" value="Genomic_DNA"/>
</dbReference>
<dbReference type="KEGG" id="rlc:K227x_42150"/>
<dbReference type="Proteomes" id="UP000318538">
    <property type="component" value="Chromosome"/>
</dbReference>
<sequence>MMSPHRGGQPFSSADEYHLILERDRMSEPTPPRDRQRLLRLLMQFVGGVSLLAFGAAVMPERWIIEISQELGFDPFPDSPLTFYLARHLSLLYGFVGVFFLILANDLDRYLPLVRLLAIATTIFGVGQACVDALAGVPAWWTWGESLSTVFGGLLLGWFVRRSR</sequence>
<keyword evidence="1" id="KW-0472">Membrane</keyword>
<gene>
    <name evidence="2" type="ORF">K227x_42150</name>
</gene>
<evidence type="ECO:0000256" key="1">
    <source>
        <dbReference type="SAM" id="Phobius"/>
    </source>
</evidence>
<feature type="transmembrane region" description="Helical" evidence="1">
    <location>
        <begin position="140"/>
        <end position="160"/>
    </location>
</feature>
<evidence type="ECO:0000313" key="2">
    <source>
        <dbReference type="EMBL" id="QDT05810.1"/>
    </source>
</evidence>
<organism evidence="2 3">
    <name type="scientific">Rubripirellula lacrimiformis</name>
    <dbReference type="NCBI Taxonomy" id="1930273"/>
    <lineage>
        <taxon>Bacteria</taxon>
        <taxon>Pseudomonadati</taxon>
        <taxon>Planctomycetota</taxon>
        <taxon>Planctomycetia</taxon>
        <taxon>Pirellulales</taxon>
        <taxon>Pirellulaceae</taxon>
        <taxon>Rubripirellula</taxon>
    </lineage>
</organism>
<name>A0A517NFA6_9BACT</name>
<feature type="transmembrane region" description="Helical" evidence="1">
    <location>
        <begin position="85"/>
        <end position="104"/>
    </location>
</feature>
<evidence type="ECO:0000313" key="3">
    <source>
        <dbReference type="Proteomes" id="UP000318538"/>
    </source>
</evidence>
<accession>A0A517NFA6</accession>
<feature type="transmembrane region" description="Helical" evidence="1">
    <location>
        <begin position="116"/>
        <end position="134"/>
    </location>
</feature>
<protein>
    <submittedName>
        <fullName evidence="2">Uncharacterized protein</fullName>
    </submittedName>
</protein>
<keyword evidence="1" id="KW-0812">Transmembrane</keyword>